<evidence type="ECO:0000259" key="2">
    <source>
        <dbReference type="Pfam" id="PF00534"/>
    </source>
</evidence>
<evidence type="ECO:0000313" key="3">
    <source>
        <dbReference type="EMBL" id="OGD08947.1"/>
    </source>
</evidence>
<keyword evidence="1" id="KW-0812">Transmembrane</keyword>
<dbReference type="GO" id="GO:0016758">
    <property type="term" value="F:hexosyltransferase activity"/>
    <property type="evidence" value="ECO:0007669"/>
    <property type="project" value="TreeGrafter"/>
</dbReference>
<dbReference type="PANTHER" id="PTHR45947">
    <property type="entry name" value="SULFOQUINOVOSYL TRANSFERASE SQD2"/>
    <property type="match status" value="1"/>
</dbReference>
<dbReference type="Gene3D" id="3.40.50.2000">
    <property type="entry name" value="Glycogen Phosphorylase B"/>
    <property type="match status" value="2"/>
</dbReference>
<dbReference type="InterPro" id="IPR050194">
    <property type="entry name" value="Glycosyltransferase_grp1"/>
</dbReference>
<evidence type="ECO:0000256" key="1">
    <source>
        <dbReference type="SAM" id="Phobius"/>
    </source>
</evidence>
<dbReference type="Proteomes" id="UP000176424">
    <property type="component" value="Unassembled WGS sequence"/>
</dbReference>
<dbReference type="Pfam" id="PF00534">
    <property type="entry name" value="Glycos_transf_1"/>
    <property type="match status" value="1"/>
</dbReference>
<feature type="domain" description="Glycosyl transferase family 1" evidence="2">
    <location>
        <begin position="195"/>
        <end position="344"/>
    </location>
</feature>
<dbReference type="InterPro" id="IPR001296">
    <property type="entry name" value="Glyco_trans_1"/>
</dbReference>
<evidence type="ECO:0000313" key="4">
    <source>
        <dbReference type="Proteomes" id="UP000176424"/>
    </source>
</evidence>
<gene>
    <name evidence="3" type="ORF">A2397_05115</name>
</gene>
<keyword evidence="1" id="KW-1133">Transmembrane helix</keyword>
<dbReference type="CDD" id="cd03801">
    <property type="entry name" value="GT4_PimA-like"/>
    <property type="match status" value="1"/>
</dbReference>
<dbReference type="EMBL" id="MEXR01000044">
    <property type="protein sequence ID" value="OGD08947.1"/>
    <property type="molecule type" value="Genomic_DNA"/>
</dbReference>
<keyword evidence="1" id="KW-0472">Membrane</keyword>
<feature type="transmembrane region" description="Helical" evidence="1">
    <location>
        <begin position="141"/>
        <end position="164"/>
    </location>
</feature>
<name>A0A1F4ZU18_9BACT</name>
<dbReference type="AlphaFoldDB" id="A0A1F4ZU18"/>
<dbReference type="PANTHER" id="PTHR45947:SF3">
    <property type="entry name" value="SULFOQUINOVOSYL TRANSFERASE SQD2"/>
    <property type="match status" value="1"/>
</dbReference>
<comment type="caution">
    <text evidence="3">The sequence shown here is derived from an EMBL/GenBank/DDBJ whole genome shotgun (WGS) entry which is preliminary data.</text>
</comment>
<accession>A0A1F4ZU18</accession>
<reference evidence="3 4" key="1">
    <citation type="journal article" date="2016" name="Nat. Commun.">
        <title>Thousands of microbial genomes shed light on interconnected biogeochemical processes in an aquifer system.</title>
        <authorList>
            <person name="Anantharaman K."/>
            <person name="Brown C.T."/>
            <person name="Hug L.A."/>
            <person name="Sharon I."/>
            <person name="Castelle C.J."/>
            <person name="Probst A.J."/>
            <person name="Thomas B.C."/>
            <person name="Singh A."/>
            <person name="Wilkins M.J."/>
            <person name="Karaoz U."/>
            <person name="Brodie E.L."/>
            <person name="Williams K.H."/>
            <person name="Hubbard S.S."/>
            <person name="Banfield J.F."/>
        </authorList>
    </citation>
    <scope>NUCLEOTIDE SEQUENCE [LARGE SCALE GENOMIC DNA]</scope>
</reference>
<organism evidence="3 4">
    <name type="scientific">Candidatus Amesbacteria bacterium RIFOXYB1_FULL_44_23</name>
    <dbReference type="NCBI Taxonomy" id="1797263"/>
    <lineage>
        <taxon>Bacteria</taxon>
        <taxon>Candidatus Amesiibacteriota</taxon>
    </lineage>
</organism>
<dbReference type="SUPFAM" id="SSF53756">
    <property type="entry name" value="UDP-Glycosyltransferase/glycogen phosphorylase"/>
    <property type="match status" value="1"/>
</dbReference>
<proteinExistence type="predicted"/>
<protein>
    <recommendedName>
        <fullName evidence="2">Glycosyl transferase family 1 domain-containing protein</fullName>
    </recommendedName>
</protein>
<sequence length="366" mass="41323">MKILLVTQTYLDSYPPRNLSMASAVKQANQLSKRHQVLVLTSGRKLSKDTPSPNLTILSVPGILIPDPVNYALCPRLLLEFINQVKSYQPDVIMVSKFMFFSSLVIPIARIMHQKVITTTDTFPGINWFPRSKLVGAIMWLYARIIGLPLLWLSHVVILLYPGLEPIAKRYRLNYQTIPNGVEPALLHKLPPPADLRKPKNEYWVGFVGRAESVKGYDIAVDAARLLVTHPHIKFVFIGGNQKETSQKNTIFLGFRHDIYNIYQLLDCLIVPSISEGLPNVVMEAMAQGVPVVSRKIGGIAYLVEPGKTGIFVDCNSANEYAQAIINLYQDLNFSARLSKNSQNFIRQNHNWSRIINLYEDLIKNL</sequence>
<dbReference type="STRING" id="1797263.A2397_05115"/>